<feature type="compositionally biased region" description="Polar residues" evidence="1">
    <location>
        <begin position="22"/>
        <end position="36"/>
    </location>
</feature>
<feature type="compositionally biased region" description="Basic and acidic residues" evidence="1">
    <location>
        <begin position="851"/>
        <end position="860"/>
    </location>
</feature>
<feature type="region of interest" description="Disordered" evidence="1">
    <location>
        <begin position="19"/>
        <end position="55"/>
    </location>
</feature>
<comment type="caution">
    <text evidence="2">The sequence shown here is derived from an EMBL/GenBank/DDBJ whole genome shotgun (WGS) entry which is preliminary data.</text>
</comment>
<organism evidence="2 3">
    <name type="scientific">Pseudomonas syringae pv. avii</name>
    <dbReference type="NCBI Taxonomy" id="663959"/>
    <lineage>
        <taxon>Bacteria</taxon>
        <taxon>Pseudomonadati</taxon>
        <taxon>Pseudomonadota</taxon>
        <taxon>Gammaproteobacteria</taxon>
        <taxon>Pseudomonadales</taxon>
        <taxon>Pseudomonadaceae</taxon>
        <taxon>Pseudomonas</taxon>
        <taxon>Pseudomonas syringae</taxon>
    </lineage>
</organism>
<proteinExistence type="predicted"/>
<name>A0A3M5VNG9_PSESX</name>
<dbReference type="Proteomes" id="UP000280395">
    <property type="component" value="Unassembled WGS sequence"/>
</dbReference>
<gene>
    <name evidence="2" type="ORF">ALP29_03196</name>
</gene>
<dbReference type="AlphaFoldDB" id="A0A3M5VNG9"/>
<evidence type="ECO:0000313" key="2">
    <source>
        <dbReference type="EMBL" id="RMU59772.1"/>
    </source>
</evidence>
<reference evidence="2 3" key="1">
    <citation type="submission" date="2018-08" db="EMBL/GenBank/DDBJ databases">
        <title>Recombination of ecologically and evolutionarily significant loci maintains genetic cohesion in the Pseudomonas syringae species complex.</title>
        <authorList>
            <person name="Dillon M."/>
            <person name="Thakur S."/>
            <person name="Almeida R.N.D."/>
            <person name="Weir B.S."/>
            <person name="Guttman D.S."/>
        </authorList>
    </citation>
    <scope>NUCLEOTIDE SEQUENCE [LARGE SCALE GENOMIC DNA]</scope>
    <source>
        <strain evidence="2 3">ICMP 14479</strain>
    </source>
</reference>
<evidence type="ECO:0000313" key="3">
    <source>
        <dbReference type="Proteomes" id="UP000280395"/>
    </source>
</evidence>
<dbReference type="EMBL" id="RBUA01000506">
    <property type="protein sequence ID" value="RMU59772.1"/>
    <property type="molecule type" value="Genomic_DNA"/>
</dbReference>
<sequence>MQLSSSALTSTTHNAYFEDTRNTSVSQDSSSRSFAMSRTRREAPGNEAVLSTSDRAQADSELAARYAEALESRARDEHTIIPNIPDASSLGQWRTQLRNTFEDPYLAYVLKRQGLDPTTMEIAPDGTLSVKEKNGAIARFTLKDHPRWALYAGPILAALKAYAPDGISYSAVRADSVPLKLIAQFYGETIHNDSTEDRARAQALQKNNAFATSGVGQARSEETLMLQKQQLADRRDLQAFQDALVEANAKVGKYLDQQERLHQSNLSFRPGFQPPYDREAGFLSYLQSQLFTIGPESGFHLDNQPMAGRQVNLLQFMTANGWKHPVNTEEMRQIGLSLAELQYPQRRQDLGGGLAWPTPLDTTQQQAIYDAVSYNAMGLPEFDQLKLSQNAFGYLTQTIQWSEAELKDPRQAILRLLQSPAAQSLGEALRDKFEGVGSVEDWVLSALQIGLNQDALWKPGEKNKVAGFDLSARENWGKPLSFVLKGLTDHLSKSYGGNAPVAAYLPLSHHAPELLVKDVPDHVTYGSPGWVSLKSIVAKAEMRSPGVAATKTYEQLLKDDLRPIDDAGIQVEALAAREGLIHWAVADGAIEKREDNNYTDEEIERAGVLANERFELLTTASEAQRTILHSRSELGLSILRAHFPEETYGKIDFEKKTIYPTEKHRDLKGPYSILDIYSAPQQHVRWFSNDPAVPIEKIAADVREMESLNEAFESHVLEYFDGFKDAMSVNVKHQMSLLPQEDQEALQHGALKIYGEEKVTQTITSAGYKIQYDVSETEEVKSSSVFLETLHKGKKRIYEFNPATGGLQHRADLAEGLKTGLQGEWSPVATNKPKVRVRSNTKISEINANDSAERKERESKLQTSSPTQAFSSQRTQHIADAVTRHFFRADERETVVNAARGVTTFDTEVTEFEKIQAVTRALIPGASALHSFQQGRVGEGLKFLAFDVFGFVVAGAGAVGKISKIAKVGGQLGRGGVTGRLGRAFISAANPFAGGAAIGTRGLTAFSSVVGKLSLGWKSVAANISVNRVFQHKPKNVMVGTSAGEDATKIIAQLDSVSGKWYRFNPQTNERYGMPLQGFTAATSPS</sequence>
<feature type="compositionally biased region" description="Polar residues" evidence="1">
    <location>
        <begin position="861"/>
        <end position="874"/>
    </location>
</feature>
<protein>
    <submittedName>
        <fullName evidence="2">Uncharacterized protein</fullName>
    </submittedName>
</protein>
<evidence type="ECO:0000256" key="1">
    <source>
        <dbReference type="SAM" id="MobiDB-lite"/>
    </source>
</evidence>
<accession>A0A3M5VNG9</accession>
<feature type="region of interest" description="Disordered" evidence="1">
    <location>
        <begin position="850"/>
        <end position="874"/>
    </location>
</feature>